<keyword evidence="8" id="KW-1185">Reference proteome</keyword>
<comment type="subcellular location">
    <subcellularLocation>
        <location evidence="1">Nucleus</location>
    </subcellularLocation>
</comment>
<dbReference type="Proteomes" id="UP001237642">
    <property type="component" value="Unassembled WGS sequence"/>
</dbReference>
<dbReference type="InterPro" id="IPR050655">
    <property type="entry name" value="Plant_B3_domain"/>
</dbReference>
<dbReference type="InterPro" id="IPR003340">
    <property type="entry name" value="B3_DNA-bd"/>
</dbReference>
<evidence type="ECO:0000259" key="6">
    <source>
        <dbReference type="PROSITE" id="PS50863"/>
    </source>
</evidence>
<dbReference type="EMBL" id="JAUIZM010000031">
    <property type="protein sequence ID" value="KAK1351531.1"/>
    <property type="molecule type" value="Genomic_DNA"/>
</dbReference>
<evidence type="ECO:0000256" key="2">
    <source>
        <dbReference type="ARBA" id="ARBA00023015"/>
    </source>
</evidence>
<protein>
    <recommendedName>
        <fullName evidence="6">TF-B3 domain-containing protein</fullName>
    </recommendedName>
</protein>
<dbReference type="SUPFAM" id="SSF101936">
    <property type="entry name" value="DNA-binding pseudobarrel domain"/>
    <property type="match status" value="1"/>
</dbReference>
<reference evidence="7" key="2">
    <citation type="submission" date="2023-05" db="EMBL/GenBank/DDBJ databases">
        <authorList>
            <person name="Schelkunov M.I."/>
        </authorList>
    </citation>
    <scope>NUCLEOTIDE SEQUENCE</scope>
    <source>
        <strain evidence="7">Hsosn_3</strain>
        <tissue evidence="7">Leaf</tissue>
    </source>
</reference>
<dbReference type="PANTHER" id="PTHR31920:SF37">
    <property type="entry name" value="B3 DOMAIN-CONTAINING TRANSCRIPTION FACTOR VRN1"/>
    <property type="match status" value="1"/>
</dbReference>
<evidence type="ECO:0000256" key="3">
    <source>
        <dbReference type="ARBA" id="ARBA00023125"/>
    </source>
</evidence>
<evidence type="ECO:0000313" key="8">
    <source>
        <dbReference type="Proteomes" id="UP001237642"/>
    </source>
</evidence>
<organism evidence="7 8">
    <name type="scientific">Heracleum sosnowskyi</name>
    <dbReference type="NCBI Taxonomy" id="360622"/>
    <lineage>
        <taxon>Eukaryota</taxon>
        <taxon>Viridiplantae</taxon>
        <taxon>Streptophyta</taxon>
        <taxon>Embryophyta</taxon>
        <taxon>Tracheophyta</taxon>
        <taxon>Spermatophyta</taxon>
        <taxon>Magnoliopsida</taxon>
        <taxon>eudicotyledons</taxon>
        <taxon>Gunneridae</taxon>
        <taxon>Pentapetalae</taxon>
        <taxon>asterids</taxon>
        <taxon>campanulids</taxon>
        <taxon>Apiales</taxon>
        <taxon>Apiaceae</taxon>
        <taxon>Apioideae</taxon>
        <taxon>apioid superclade</taxon>
        <taxon>Tordylieae</taxon>
        <taxon>Tordyliinae</taxon>
        <taxon>Heracleum</taxon>
    </lineage>
</organism>
<evidence type="ECO:0000256" key="1">
    <source>
        <dbReference type="ARBA" id="ARBA00004123"/>
    </source>
</evidence>
<dbReference type="AlphaFoldDB" id="A0AAD8GN26"/>
<dbReference type="Gene3D" id="2.40.330.10">
    <property type="entry name" value="DNA-binding pseudobarrel domain"/>
    <property type="match status" value="1"/>
</dbReference>
<dbReference type="GO" id="GO:0003677">
    <property type="term" value="F:DNA binding"/>
    <property type="evidence" value="ECO:0007669"/>
    <property type="project" value="UniProtKB-KW"/>
</dbReference>
<reference evidence="7" key="1">
    <citation type="submission" date="2023-02" db="EMBL/GenBank/DDBJ databases">
        <title>Genome of toxic invasive species Heracleum sosnowskyi carries increased number of genes despite the absence of recent whole-genome duplications.</title>
        <authorList>
            <person name="Schelkunov M."/>
            <person name="Shtratnikova V."/>
            <person name="Makarenko M."/>
            <person name="Klepikova A."/>
            <person name="Omelchenko D."/>
            <person name="Novikova G."/>
            <person name="Obukhova E."/>
            <person name="Bogdanov V."/>
            <person name="Penin A."/>
            <person name="Logacheva M."/>
        </authorList>
    </citation>
    <scope>NUCLEOTIDE SEQUENCE</scope>
    <source>
        <strain evidence="7">Hsosn_3</strain>
        <tissue evidence="7">Leaf</tissue>
    </source>
</reference>
<keyword evidence="5" id="KW-0539">Nucleus</keyword>
<keyword evidence="4" id="KW-0804">Transcription</keyword>
<dbReference type="GO" id="GO:0005634">
    <property type="term" value="C:nucleus"/>
    <property type="evidence" value="ECO:0007669"/>
    <property type="project" value="UniProtKB-SubCell"/>
</dbReference>
<accession>A0AAD8GN26</accession>
<sequence>MLLFDNGWHAFVKTMNIRKDDVLVFQSTSHHRKYEISLFEKKIIGKYMRIEGNGRAHIINKWFKILNEATVYTREMEIPRKYVDNYGWTVGEHVKLVITDEREYCVKFWLGKNVLYGLSYLVERYSLSKNYVLVFTYLEISTFSVELFDPNNMKITMAGRDNLDVVLYHNSESVGTTASRNIALPENTVDERINEFEFTVIIKDSHIDQEGHGIVWN</sequence>
<evidence type="ECO:0000256" key="4">
    <source>
        <dbReference type="ARBA" id="ARBA00023163"/>
    </source>
</evidence>
<proteinExistence type="predicted"/>
<name>A0AAD8GN26_9APIA</name>
<evidence type="ECO:0000313" key="7">
    <source>
        <dbReference type="EMBL" id="KAK1351531.1"/>
    </source>
</evidence>
<feature type="domain" description="TF-B3" evidence="6">
    <location>
        <begin position="1"/>
        <end position="42"/>
    </location>
</feature>
<dbReference type="PANTHER" id="PTHR31920">
    <property type="entry name" value="B3 DOMAIN-CONTAINING"/>
    <property type="match status" value="1"/>
</dbReference>
<dbReference type="PROSITE" id="PS50863">
    <property type="entry name" value="B3"/>
    <property type="match status" value="1"/>
</dbReference>
<dbReference type="InterPro" id="IPR015300">
    <property type="entry name" value="DNA-bd_pseudobarrel_sf"/>
</dbReference>
<comment type="caution">
    <text evidence="7">The sequence shown here is derived from an EMBL/GenBank/DDBJ whole genome shotgun (WGS) entry which is preliminary data.</text>
</comment>
<keyword evidence="3" id="KW-0238">DNA-binding</keyword>
<keyword evidence="2" id="KW-0805">Transcription regulation</keyword>
<gene>
    <name evidence="7" type="ORF">POM88_054218</name>
</gene>
<evidence type="ECO:0000256" key="5">
    <source>
        <dbReference type="ARBA" id="ARBA00023242"/>
    </source>
</evidence>